<feature type="transmembrane region" description="Helical" evidence="6">
    <location>
        <begin position="214"/>
        <end position="233"/>
    </location>
</feature>
<dbReference type="GO" id="GO:0005886">
    <property type="term" value="C:plasma membrane"/>
    <property type="evidence" value="ECO:0007669"/>
    <property type="project" value="UniProtKB-SubCell"/>
</dbReference>
<keyword evidence="2" id="KW-1003">Cell membrane</keyword>
<dbReference type="EMBL" id="SMTL01000001">
    <property type="protein sequence ID" value="TDK39266.1"/>
    <property type="molecule type" value="Genomic_DNA"/>
</dbReference>
<feature type="transmembrane region" description="Helical" evidence="6">
    <location>
        <begin position="135"/>
        <end position="156"/>
    </location>
</feature>
<keyword evidence="9" id="KW-1185">Reference proteome</keyword>
<evidence type="ECO:0000256" key="6">
    <source>
        <dbReference type="SAM" id="Phobius"/>
    </source>
</evidence>
<dbReference type="Pfam" id="PF02653">
    <property type="entry name" value="BPD_transp_2"/>
    <property type="match status" value="1"/>
</dbReference>
<dbReference type="InterPro" id="IPR021807">
    <property type="entry name" value="LivHM_N"/>
</dbReference>
<evidence type="ECO:0000256" key="3">
    <source>
        <dbReference type="ARBA" id="ARBA00022692"/>
    </source>
</evidence>
<dbReference type="PANTHER" id="PTHR30482">
    <property type="entry name" value="HIGH-AFFINITY BRANCHED-CHAIN AMINO ACID TRANSPORT SYSTEM PERMEASE"/>
    <property type="match status" value="1"/>
</dbReference>
<dbReference type="RefSeq" id="WP_133314715.1">
    <property type="nucleotide sequence ID" value="NZ_SMTL01000001.1"/>
</dbReference>
<keyword evidence="4 6" id="KW-1133">Transmembrane helix</keyword>
<feature type="transmembrane region" description="Helical" evidence="6">
    <location>
        <begin position="53"/>
        <end position="74"/>
    </location>
</feature>
<dbReference type="InterPro" id="IPR043428">
    <property type="entry name" value="LivM-like"/>
</dbReference>
<protein>
    <submittedName>
        <fullName evidence="8">High-affinity branched-chain amino acid ABC transporter permease LivM</fullName>
    </submittedName>
</protein>
<evidence type="ECO:0000313" key="8">
    <source>
        <dbReference type="EMBL" id="TDK39266.1"/>
    </source>
</evidence>
<keyword evidence="3 6" id="KW-0812">Transmembrane</keyword>
<accession>A0A4R5UN07</accession>
<feature type="transmembrane region" description="Helical" evidence="6">
    <location>
        <begin position="414"/>
        <end position="431"/>
    </location>
</feature>
<name>A0A4R5UN07_9HYPH</name>
<reference evidence="8 9" key="1">
    <citation type="submission" date="2019-03" db="EMBL/GenBank/DDBJ databases">
        <title>Rhizobium sp. nov., an bacterium isolated from biocrust in Mu Us Desert.</title>
        <authorList>
            <person name="Lixiong L."/>
        </authorList>
    </citation>
    <scope>NUCLEOTIDE SEQUENCE [LARGE SCALE GENOMIC DNA]</scope>
    <source>
        <strain evidence="8 9">SPY-1</strain>
    </source>
</reference>
<feature type="domain" description="High-affinity branched-chain amino acid transport system permease LivHM N-terminal" evidence="7">
    <location>
        <begin position="15"/>
        <end position="115"/>
    </location>
</feature>
<gene>
    <name evidence="8" type="primary">livM</name>
    <name evidence="8" type="ORF">E2F50_03850</name>
</gene>
<sequence length="462" mass="50650">MSNPSETGNAGTMGQALKEALFAGVIAFGMFLLFVGIETYQDINNALVWRTRWGLLAIFVIVAAVGRFVTVAFIKPHIDRRKLNKAKSGVLEISDKKSFFHKHFLKIALVLLLIYPFLSLMIVGKQGSLKYVDNFGIQILIYVMLAWGLNIVVGLAGLLDLGYVAFYAVGAYSYALLSSYFGFSFWLLLPMSGILAALWGIILGFPVLRLRGDYLAIVTLAFGEIIRLVLINWTDVTKGTFGISGIAKASFFGIWSFDTGATNNFVKAWGLSASSVYYKIFLFYIILALCMLTAYVTIRLRRMPIGRAWEALREDEIACRSLGINTVTTKLTAFAIGAMFGGFAGSFFATRQGFVSPESFVFLESAVILAIVVLGGMGSLTGIAIAAIVMVGGTEVLREMSFLKVVFGPDFTPELYRMLLFGLAMIIVMLFKPRGFVGSREPTAFLKERRAVSGSFTKEGHG</sequence>
<organism evidence="8 9">
    <name type="scientific">Rhizobium deserti</name>
    <dbReference type="NCBI Taxonomy" id="2547961"/>
    <lineage>
        <taxon>Bacteria</taxon>
        <taxon>Pseudomonadati</taxon>
        <taxon>Pseudomonadota</taxon>
        <taxon>Alphaproteobacteria</taxon>
        <taxon>Hyphomicrobiales</taxon>
        <taxon>Rhizobiaceae</taxon>
        <taxon>Rhizobium/Agrobacterium group</taxon>
        <taxon>Rhizobium</taxon>
    </lineage>
</organism>
<evidence type="ECO:0000313" key="9">
    <source>
        <dbReference type="Proteomes" id="UP000295238"/>
    </source>
</evidence>
<dbReference type="Pfam" id="PF11862">
    <property type="entry name" value="DUF3382"/>
    <property type="match status" value="1"/>
</dbReference>
<feature type="transmembrane region" description="Helical" evidence="6">
    <location>
        <begin position="187"/>
        <end position="207"/>
    </location>
</feature>
<evidence type="ECO:0000256" key="2">
    <source>
        <dbReference type="ARBA" id="ARBA00022475"/>
    </source>
</evidence>
<dbReference type="NCBIfam" id="NF008450">
    <property type="entry name" value="PRK11301.1"/>
    <property type="match status" value="1"/>
</dbReference>
<evidence type="ECO:0000256" key="5">
    <source>
        <dbReference type="ARBA" id="ARBA00023136"/>
    </source>
</evidence>
<dbReference type="GO" id="GO:0015658">
    <property type="term" value="F:branched-chain amino acid transmembrane transporter activity"/>
    <property type="evidence" value="ECO:0007669"/>
    <property type="project" value="InterPro"/>
</dbReference>
<comment type="caution">
    <text evidence="8">The sequence shown here is derived from an EMBL/GenBank/DDBJ whole genome shotgun (WGS) entry which is preliminary data.</text>
</comment>
<evidence type="ECO:0000256" key="4">
    <source>
        <dbReference type="ARBA" id="ARBA00022989"/>
    </source>
</evidence>
<feature type="transmembrane region" description="Helical" evidence="6">
    <location>
        <begin position="331"/>
        <end position="349"/>
    </location>
</feature>
<dbReference type="OrthoDB" id="9814461at2"/>
<feature type="transmembrane region" description="Helical" evidence="6">
    <location>
        <begin position="361"/>
        <end position="394"/>
    </location>
</feature>
<comment type="subcellular location">
    <subcellularLocation>
        <location evidence="1">Cell membrane</location>
        <topology evidence="1">Multi-pass membrane protein</topology>
    </subcellularLocation>
</comment>
<feature type="transmembrane region" description="Helical" evidence="6">
    <location>
        <begin position="277"/>
        <end position="298"/>
    </location>
</feature>
<evidence type="ECO:0000256" key="1">
    <source>
        <dbReference type="ARBA" id="ARBA00004651"/>
    </source>
</evidence>
<evidence type="ECO:0000259" key="7">
    <source>
        <dbReference type="Pfam" id="PF11862"/>
    </source>
</evidence>
<proteinExistence type="predicted"/>
<dbReference type="PANTHER" id="PTHR30482:SF20">
    <property type="entry name" value="HIGH-AFFINITY BRANCHED-CHAIN AMINO ACID TRANSPORT SYSTEM PERMEASE PROTEIN LIVM"/>
    <property type="match status" value="1"/>
</dbReference>
<feature type="transmembrane region" description="Helical" evidence="6">
    <location>
        <begin position="163"/>
        <end position="181"/>
    </location>
</feature>
<feature type="transmembrane region" description="Helical" evidence="6">
    <location>
        <begin position="104"/>
        <end position="123"/>
    </location>
</feature>
<keyword evidence="5 6" id="KW-0472">Membrane</keyword>
<dbReference type="AlphaFoldDB" id="A0A4R5UN07"/>
<dbReference type="InterPro" id="IPR001851">
    <property type="entry name" value="ABC_transp_permease"/>
</dbReference>
<feature type="transmembrane region" description="Helical" evidence="6">
    <location>
        <begin position="20"/>
        <end position="41"/>
    </location>
</feature>
<dbReference type="Proteomes" id="UP000295238">
    <property type="component" value="Unassembled WGS sequence"/>
</dbReference>
<dbReference type="CDD" id="cd06581">
    <property type="entry name" value="TM_PBP1_LivM_like"/>
    <property type="match status" value="1"/>
</dbReference>